<evidence type="ECO:0000256" key="1">
    <source>
        <dbReference type="SAM" id="Phobius"/>
    </source>
</evidence>
<keyword evidence="1" id="KW-0472">Membrane</keyword>
<dbReference type="RefSeq" id="WP_284132678.1">
    <property type="nucleotide sequence ID" value="NZ_JASKYM010000003.1"/>
</dbReference>
<reference evidence="2 3" key="1">
    <citation type="submission" date="2023-05" db="EMBL/GenBank/DDBJ databases">
        <title>Rombocin, a short stable natural nisin variant, displays selective antimicrobial activity against Listeria monocytogenes and employs dual mode of action to kill target bacterial strains.</title>
        <authorList>
            <person name="Wambui J."/>
            <person name="Stephan R."/>
            <person name="Kuipers O.P."/>
        </authorList>
    </citation>
    <scope>NUCLEOTIDE SEQUENCE [LARGE SCALE GENOMIC DNA]</scope>
    <source>
        <strain evidence="2 3">RC002</strain>
    </source>
</reference>
<proteinExistence type="predicted"/>
<evidence type="ECO:0000313" key="3">
    <source>
        <dbReference type="Proteomes" id="UP001301012"/>
    </source>
</evidence>
<organism evidence="2 3">
    <name type="scientific">Romboutsia sedimentorum</name>
    <dbReference type="NCBI Taxonomy" id="1368474"/>
    <lineage>
        <taxon>Bacteria</taxon>
        <taxon>Bacillati</taxon>
        <taxon>Bacillota</taxon>
        <taxon>Clostridia</taxon>
        <taxon>Peptostreptococcales</taxon>
        <taxon>Peptostreptococcaceae</taxon>
        <taxon>Romboutsia</taxon>
    </lineage>
</organism>
<name>A0ABT7E9Z3_9FIRM</name>
<dbReference type="Proteomes" id="UP001301012">
    <property type="component" value="Unassembled WGS sequence"/>
</dbReference>
<keyword evidence="1" id="KW-0812">Transmembrane</keyword>
<evidence type="ECO:0000313" key="2">
    <source>
        <dbReference type="EMBL" id="MDK2563741.1"/>
    </source>
</evidence>
<accession>A0ABT7E9Z3</accession>
<keyword evidence="3" id="KW-1185">Reference proteome</keyword>
<comment type="caution">
    <text evidence="2">The sequence shown here is derived from an EMBL/GenBank/DDBJ whole genome shotgun (WGS) entry which is preliminary data.</text>
</comment>
<protein>
    <submittedName>
        <fullName evidence="2">Uncharacterized protein</fullName>
    </submittedName>
</protein>
<gene>
    <name evidence="2" type="ORF">QOZ84_09285</name>
</gene>
<keyword evidence="1" id="KW-1133">Transmembrane helix</keyword>
<feature type="transmembrane region" description="Helical" evidence="1">
    <location>
        <begin position="293"/>
        <end position="309"/>
    </location>
</feature>
<dbReference type="EMBL" id="JASKYM010000003">
    <property type="protein sequence ID" value="MDK2563741.1"/>
    <property type="molecule type" value="Genomic_DNA"/>
</dbReference>
<sequence>MNNINNNLYGKTTMKLGSESKQIQNNLLSEINTKDIPKQELGKLNNLQNTDIIKNLTKIQEDTKRAELIAIKIVKQETVTTKEQNFMNKKYPDMKKVANQSINECEYLKKQISNCKTDEERQQVLFKATSDIKDMTRKGVLSEIQARIKNSGIIEIEKFLKNIQKELKKAEIIAIKIVKGDKLTATEENFINKKYSDVKQIADQSINQKIDLKEKFKSCKTPEEKQLVLAKAIGDVKDMAKNGVLSETEIVIKMSVIEVVKKEYEREYDKENGLKFIINPYIYLNSRLLSDKLSGIIIIVVILSIIYFLKN</sequence>